<keyword evidence="7 8" id="KW-0472">Membrane</keyword>
<feature type="transmembrane region" description="Helical" evidence="8">
    <location>
        <begin position="187"/>
        <end position="210"/>
    </location>
</feature>
<feature type="domain" description="Glycosyltransferase RgtA/B/C/D-like" evidence="10">
    <location>
        <begin position="107"/>
        <end position="240"/>
    </location>
</feature>
<evidence type="ECO:0000256" key="6">
    <source>
        <dbReference type="ARBA" id="ARBA00022989"/>
    </source>
</evidence>
<organism evidence="11 12">
    <name type="scientific">Thermoanaerobaculum aquaticum</name>
    <dbReference type="NCBI Taxonomy" id="1312852"/>
    <lineage>
        <taxon>Bacteria</taxon>
        <taxon>Pseudomonadati</taxon>
        <taxon>Acidobacteriota</taxon>
        <taxon>Thermoanaerobaculia</taxon>
        <taxon>Thermoanaerobaculales</taxon>
        <taxon>Thermoanaerobaculaceae</taxon>
        <taxon>Thermoanaerobaculum</taxon>
    </lineage>
</organism>
<keyword evidence="5 8" id="KW-0812">Transmembrane</keyword>
<dbReference type="Pfam" id="PF13231">
    <property type="entry name" value="PMT_2"/>
    <property type="match status" value="1"/>
</dbReference>
<dbReference type="PANTHER" id="PTHR33908:SF11">
    <property type="entry name" value="MEMBRANE PROTEIN"/>
    <property type="match status" value="1"/>
</dbReference>
<gene>
    <name evidence="11" type="ORF">EG19_09760</name>
</gene>
<evidence type="ECO:0000256" key="4">
    <source>
        <dbReference type="ARBA" id="ARBA00022679"/>
    </source>
</evidence>
<keyword evidence="3" id="KW-0328">Glycosyltransferase</keyword>
<evidence type="ECO:0000256" key="7">
    <source>
        <dbReference type="ARBA" id="ARBA00023136"/>
    </source>
</evidence>
<dbReference type="EMBL" id="JMFG01000005">
    <property type="protein sequence ID" value="KDA54699.1"/>
    <property type="molecule type" value="Genomic_DNA"/>
</dbReference>
<evidence type="ECO:0000256" key="5">
    <source>
        <dbReference type="ARBA" id="ARBA00022692"/>
    </source>
</evidence>
<feature type="transmembrane region" description="Helical" evidence="8">
    <location>
        <begin position="222"/>
        <end position="244"/>
    </location>
</feature>
<feature type="transmembrane region" description="Helical" evidence="8">
    <location>
        <begin position="317"/>
        <end position="341"/>
    </location>
</feature>
<dbReference type="PANTHER" id="PTHR33908">
    <property type="entry name" value="MANNOSYLTRANSFERASE YKCB-RELATED"/>
    <property type="match status" value="1"/>
</dbReference>
<dbReference type="GO" id="GO:0005886">
    <property type="term" value="C:plasma membrane"/>
    <property type="evidence" value="ECO:0007669"/>
    <property type="project" value="UniProtKB-SubCell"/>
</dbReference>
<keyword evidence="9" id="KW-0732">Signal</keyword>
<sequence>MTAGSAHRLLAGLVAVACLASAAAGWWNSATNDEPYFTLGAYAAVAGEGLWVVEHPPLYKLAAGIPLHSLPLKPPAHPDAVAFSRLPDVIHAFLHENNVPALTILRVARLGMLVFLVLLLWGVFRLGEVIAGPGVGLAAAFALACQPLVLGHAFVVHTDVPAAACWVWACVYLETFLAGQSPAWAGLGVWLGLALAAKHSGVLLLLLVVLRVLVARLHHKPVAFLRLLGALVLSWLVPFLITAWTLRHVTVGLEKMLVQLVAQKLAAWSWVRGFFSPLADWCQACCHWLLGFAFVLWNNTYGQGVNFFWGAFSTHGFALYFPVVLVAKLSLPFTVFWVMALGRWRSLPGGIRWLALYVLLYLVASLGSAFNIGARHLMPAVALLSLLVGWMLSQLGSGWRAAVLAALLAAPAVSFPHYISHFSLLVGGTRGGERIFNDSNLDWGQNWARLAKLAKERGWQPLYAVYIGPDDPAGYGTPMENVLLTGRLPGSGYVAVSSWAATVGPHYLAYSGFVENARFLRELLGFLKGCPMVGQVGDSIRVYRCGETPALPLAPGEPAPTPRE</sequence>
<name>A0A062XZ26_9BACT</name>
<evidence type="ECO:0000259" key="10">
    <source>
        <dbReference type="Pfam" id="PF13231"/>
    </source>
</evidence>
<dbReference type="AlphaFoldDB" id="A0A062XZ26"/>
<keyword evidence="4" id="KW-0808">Transferase</keyword>
<feature type="chain" id="PRO_5001616833" description="Glycosyltransferase RgtA/B/C/D-like domain-containing protein" evidence="9">
    <location>
        <begin position="23"/>
        <end position="564"/>
    </location>
</feature>
<feature type="signal peptide" evidence="9">
    <location>
        <begin position="1"/>
        <end position="22"/>
    </location>
</feature>
<dbReference type="InterPro" id="IPR050297">
    <property type="entry name" value="LipidA_mod_glycosyltrf_83"/>
</dbReference>
<keyword evidence="2" id="KW-1003">Cell membrane</keyword>
<feature type="transmembrane region" description="Helical" evidence="8">
    <location>
        <begin position="376"/>
        <end position="392"/>
    </location>
</feature>
<proteinExistence type="predicted"/>
<evidence type="ECO:0000256" key="1">
    <source>
        <dbReference type="ARBA" id="ARBA00004651"/>
    </source>
</evidence>
<evidence type="ECO:0000313" key="12">
    <source>
        <dbReference type="Proteomes" id="UP000027284"/>
    </source>
</evidence>
<dbReference type="STRING" id="1312852.EG19_09760"/>
<evidence type="ECO:0000313" key="11">
    <source>
        <dbReference type="EMBL" id="KDA54699.1"/>
    </source>
</evidence>
<dbReference type="Proteomes" id="UP000027284">
    <property type="component" value="Unassembled WGS sequence"/>
</dbReference>
<accession>A0A062XZ26</accession>
<evidence type="ECO:0000256" key="8">
    <source>
        <dbReference type="SAM" id="Phobius"/>
    </source>
</evidence>
<protein>
    <recommendedName>
        <fullName evidence="10">Glycosyltransferase RgtA/B/C/D-like domain-containing protein</fullName>
    </recommendedName>
</protein>
<feature type="transmembrane region" description="Helical" evidence="8">
    <location>
        <begin position="130"/>
        <end position="150"/>
    </location>
</feature>
<evidence type="ECO:0000256" key="2">
    <source>
        <dbReference type="ARBA" id="ARBA00022475"/>
    </source>
</evidence>
<evidence type="ECO:0000256" key="9">
    <source>
        <dbReference type="SAM" id="SignalP"/>
    </source>
</evidence>
<comment type="caution">
    <text evidence="11">The sequence shown here is derived from an EMBL/GenBank/DDBJ whole genome shotgun (WGS) entry which is preliminary data.</text>
</comment>
<reference evidence="11 12" key="1">
    <citation type="submission" date="2014-04" db="EMBL/GenBank/DDBJ databases">
        <title>The Genome Sequence of Thermoanaerobaculum aquaticum MP-01, The First Cultivated Group 23 Acidobacterium.</title>
        <authorList>
            <person name="Stamps B.W."/>
            <person name="Losey N.A."/>
            <person name="Lawson P.A."/>
            <person name="Stevenson B.S."/>
        </authorList>
    </citation>
    <scope>NUCLEOTIDE SEQUENCE [LARGE SCALE GENOMIC DNA]</scope>
    <source>
        <strain evidence="11 12">MP-01</strain>
    </source>
</reference>
<dbReference type="GO" id="GO:0016763">
    <property type="term" value="F:pentosyltransferase activity"/>
    <property type="evidence" value="ECO:0007669"/>
    <property type="project" value="TreeGrafter"/>
</dbReference>
<keyword evidence="6 8" id="KW-1133">Transmembrane helix</keyword>
<feature type="transmembrane region" description="Helical" evidence="8">
    <location>
        <begin position="353"/>
        <end position="370"/>
    </location>
</feature>
<keyword evidence="12" id="KW-1185">Reference proteome</keyword>
<dbReference type="GO" id="GO:0009103">
    <property type="term" value="P:lipopolysaccharide biosynthetic process"/>
    <property type="evidence" value="ECO:0007669"/>
    <property type="project" value="UniProtKB-ARBA"/>
</dbReference>
<feature type="transmembrane region" description="Helical" evidence="8">
    <location>
        <begin position="399"/>
        <end position="419"/>
    </location>
</feature>
<feature type="transmembrane region" description="Helical" evidence="8">
    <location>
        <begin position="107"/>
        <end position="124"/>
    </location>
</feature>
<comment type="subcellular location">
    <subcellularLocation>
        <location evidence="1">Cell membrane</location>
        <topology evidence="1">Multi-pass membrane protein</topology>
    </subcellularLocation>
</comment>
<evidence type="ECO:0000256" key="3">
    <source>
        <dbReference type="ARBA" id="ARBA00022676"/>
    </source>
</evidence>
<dbReference type="InterPro" id="IPR038731">
    <property type="entry name" value="RgtA/B/C-like"/>
</dbReference>